<proteinExistence type="predicted"/>
<keyword evidence="1" id="KW-0732">Signal</keyword>
<dbReference type="AlphaFoldDB" id="A0A3M7PHW2"/>
<feature type="chain" id="PRO_5018015394" description="Secreted protein" evidence="1">
    <location>
        <begin position="19"/>
        <end position="90"/>
    </location>
</feature>
<dbReference type="EMBL" id="REGN01010640">
    <property type="protein sequence ID" value="RMZ98659.1"/>
    <property type="molecule type" value="Genomic_DNA"/>
</dbReference>
<organism evidence="2 3">
    <name type="scientific">Brachionus plicatilis</name>
    <name type="common">Marine rotifer</name>
    <name type="synonym">Brachionus muelleri</name>
    <dbReference type="NCBI Taxonomy" id="10195"/>
    <lineage>
        <taxon>Eukaryota</taxon>
        <taxon>Metazoa</taxon>
        <taxon>Spiralia</taxon>
        <taxon>Gnathifera</taxon>
        <taxon>Rotifera</taxon>
        <taxon>Eurotatoria</taxon>
        <taxon>Monogononta</taxon>
        <taxon>Pseudotrocha</taxon>
        <taxon>Ploima</taxon>
        <taxon>Brachionidae</taxon>
        <taxon>Brachionus</taxon>
    </lineage>
</organism>
<dbReference type="Proteomes" id="UP000276133">
    <property type="component" value="Unassembled WGS sequence"/>
</dbReference>
<protein>
    <recommendedName>
        <fullName evidence="4">Secreted protein</fullName>
    </recommendedName>
</protein>
<evidence type="ECO:0000313" key="2">
    <source>
        <dbReference type="EMBL" id="RMZ98659.1"/>
    </source>
</evidence>
<accession>A0A3M7PHW2</accession>
<gene>
    <name evidence="2" type="ORF">BpHYR1_051087</name>
</gene>
<sequence length="90" mass="10285">MFCSLILSTSCSVFGSLASDFEKSWKNHFVNKSTIQNKLHQKKTLLTSFGCSRVSFFTSLNCLSIIRNLKFYSSPIAKKPDHYLKLTKNK</sequence>
<keyword evidence="3" id="KW-1185">Reference proteome</keyword>
<feature type="signal peptide" evidence="1">
    <location>
        <begin position="1"/>
        <end position="18"/>
    </location>
</feature>
<dbReference type="OrthoDB" id="17907at2759"/>
<evidence type="ECO:0008006" key="4">
    <source>
        <dbReference type="Google" id="ProtNLM"/>
    </source>
</evidence>
<evidence type="ECO:0000256" key="1">
    <source>
        <dbReference type="SAM" id="SignalP"/>
    </source>
</evidence>
<reference evidence="2 3" key="1">
    <citation type="journal article" date="2018" name="Sci. Rep.">
        <title>Genomic signatures of local adaptation to the degree of environmental predictability in rotifers.</title>
        <authorList>
            <person name="Franch-Gras L."/>
            <person name="Hahn C."/>
            <person name="Garcia-Roger E.M."/>
            <person name="Carmona M.J."/>
            <person name="Serra M."/>
            <person name="Gomez A."/>
        </authorList>
    </citation>
    <scope>NUCLEOTIDE SEQUENCE [LARGE SCALE GENOMIC DNA]</scope>
    <source>
        <strain evidence="2">HYR1</strain>
    </source>
</reference>
<name>A0A3M7PHW2_BRAPC</name>
<comment type="caution">
    <text evidence="2">The sequence shown here is derived from an EMBL/GenBank/DDBJ whole genome shotgun (WGS) entry which is preliminary data.</text>
</comment>
<evidence type="ECO:0000313" key="3">
    <source>
        <dbReference type="Proteomes" id="UP000276133"/>
    </source>
</evidence>